<dbReference type="EMBL" id="JALNTZ010000009">
    <property type="protein sequence ID" value="KAJ3641125.1"/>
    <property type="molecule type" value="Genomic_DNA"/>
</dbReference>
<evidence type="ECO:0000256" key="4">
    <source>
        <dbReference type="ARBA" id="ARBA00022792"/>
    </source>
</evidence>
<comment type="caution">
    <text evidence="9">The sequence shown here is derived from an EMBL/GenBank/DDBJ whole genome shotgun (WGS) entry which is preliminary data.</text>
</comment>
<accession>A0AA38HP07</accession>
<keyword evidence="3" id="KW-0812">Transmembrane</keyword>
<evidence type="ECO:0000256" key="2">
    <source>
        <dbReference type="ARBA" id="ARBA00006771"/>
    </source>
</evidence>
<keyword evidence="10" id="KW-1185">Reference proteome</keyword>
<evidence type="ECO:0000313" key="9">
    <source>
        <dbReference type="EMBL" id="KAJ3641125.1"/>
    </source>
</evidence>
<evidence type="ECO:0000256" key="8">
    <source>
        <dbReference type="RuleBase" id="RU363009"/>
    </source>
</evidence>
<evidence type="ECO:0000256" key="5">
    <source>
        <dbReference type="ARBA" id="ARBA00022989"/>
    </source>
</evidence>
<evidence type="ECO:0000256" key="3">
    <source>
        <dbReference type="ARBA" id="ARBA00022692"/>
    </source>
</evidence>
<dbReference type="Pfam" id="PF15884">
    <property type="entry name" value="QIL1"/>
    <property type="match status" value="1"/>
</dbReference>
<organism evidence="9 10">
    <name type="scientific">Zophobas morio</name>
    <dbReference type="NCBI Taxonomy" id="2755281"/>
    <lineage>
        <taxon>Eukaryota</taxon>
        <taxon>Metazoa</taxon>
        <taxon>Ecdysozoa</taxon>
        <taxon>Arthropoda</taxon>
        <taxon>Hexapoda</taxon>
        <taxon>Insecta</taxon>
        <taxon>Pterygota</taxon>
        <taxon>Neoptera</taxon>
        <taxon>Endopterygota</taxon>
        <taxon>Coleoptera</taxon>
        <taxon>Polyphaga</taxon>
        <taxon>Cucujiformia</taxon>
        <taxon>Tenebrionidae</taxon>
        <taxon>Zophobas</taxon>
    </lineage>
</organism>
<dbReference type="PANTHER" id="PTHR31816">
    <property type="entry name" value="MICOS COMPLEX SUBUNIT MIC13"/>
    <property type="match status" value="1"/>
</dbReference>
<dbReference type="InterPro" id="IPR026769">
    <property type="entry name" value="Mic13"/>
</dbReference>
<keyword evidence="7" id="KW-0472">Membrane</keyword>
<evidence type="ECO:0000313" key="10">
    <source>
        <dbReference type="Proteomes" id="UP001168821"/>
    </source>
</evidence>
<comment type="subunit">
    <text evidence="8">Component of the mitochondrial contact site and cristae organizing system (MICOS) complex.</text>
</comment>
<comment type="function">
    <text evidence="8">Component of the MICOS complex, a large protein complex of the mitochondrial inner membrane that plays crucial roles in the maintenance of crista junctions, inner membrane architecture, and formation of contact sites to the outer membrane.</text>
</comment>
<gene>
    <name evidence="9" type="ORF">Zmor_027643</name>
</gene>
<sequence>MIRFAIKAGLAAGAVYYIKEEGIWKESQEALKAYDKLNTAMEPYVGEIRKQIPFELPKIPASDRTTENIQLYWNKGVTSSFEFLSELPGLVSTWTRNGVNAVLENPEVKKLLK</sequence>
<dbReference type="Proteomes" id="UP001168821">
    <property type="component" value="Unassembled WGS sequence"/>
</dbReference>
<comment type="subcellular location">
    <subcellularLocation>
        <location evidence="1 8">Mitochondrion inner membrane</location>
        <topology evidence="1 8">Single-pass membrane protein</topology>
    </subcellularLocation>
</comment>
<dbReference type="GO" id="GO:0042407">
    <property type="term" value="P:cristae formation"/>
    <property type="evidence" value="ECO:0007669"/>
    <property type="project" value="TreeGrafter"/>
</dbReference>
<evidence type="ECO:0000256" key="1">
    <source>
        <dbReference type="ARBA" id="ARBA00004434"/>
    </source>
</evidence>
<protein>
    <recommendedName>
        <fullName evidence="8">MICOS complex subunit MIC13</fullName>
    </recommendedName>
</protein>
<evidence type="ECO:0000256" key="7">
    <source>
        <dbReference type="ARBA" id="ARBA00023136"/>
    </source>
</evidence>
<dbReference type="GO" id="GO:0061617">
    <property type="term" value="C:MICOS complex"/>
    <property type="evidence" value="ECO:0007669"/>
    <property type="project" value="UniProtKB-UniRule"/>
</dbReference>
<comment type="similarity">
    <text evidence="2 8">Belongs to the MICOS complex subunit Mic13 family.</text>
</comment>
<name>A0AA38HP07_9CUCU</name>
<proteinExistence type="inferred from homology"/>
<keyword evidence="4 8" id="KW-0999">Mitochondrion inner membrane</keyword>
<reference evidence="9" key="1">
    <citation type="journal article" date="2023" name="G3 (Bethesda)">
        <title>Whole genome assemblies of Zophobas morio and Tenebrio molitor.</title>
        <authorList>
            <person name="Kaur S."/>
            <person name="Stinson S.A."/>
            <person name="diCenzo G.C."/>
        </authorList>
    </citation>
    <scope>NUCLEOTIDE SEQUENCE</scope>
    <source>
        <strain evidence="9">QUZm001</strain>
    </source>
</reference>
<keyword evidence="6 8" id="KW-0496">Mitochondrion</keyword>
<dbReference type="GO" id="GO:0044284">
    <property type="term" value="C:mitochondrial crista junction"/>
    <property type="evidence" value="ECO:0007669"/>
    <property type="project" value="TreeGrafter"/>
</dbReference>
<evidence type="ECO:0000256" key="6">
    <source>
        <dbReference type="ARBA" id="ARBA00023128"/>
    </source>
</evidence>
<keyword evidence="5" id="KW-1133">Transmembrane helix</keyword>
<dbReference type="AlphaFoldDB" id="A0AA38HP07"/>
<dbReference type="PANTHER" id="PTHR31816:SF3">
    <property type="entry name" value="MICOS COMPLEX SUBUNIT MIC13"/>
    <property type="match status" value="1"/>
</dbReference>